<organism evidence="1 2">
    <name type="scientific">Candidatus Accumulibacter phosphatis</name>
    <dbReference type="NCBI Taxonomy" id="327160"/>
    <lineage>
        <taxon>Bacteria</taxon>
        <taxon>Pseudomonadati</taxon>
        <taxon>Pseudomonadota</taxon>
        <taxon>Betaproteobacteria</taxon>
        <taxon>Candidatus Accumulibacter</taxon>
    </lineage>
</organism>
<keyword evidence="2" id="KW-1185">Reference proteome</keyword>
<evidence type="ECO:0000313" key="1">
    <source>
        <dbReference type="EMBL" id="TMQ74458.1"/>
    </source>
</evidence>
<sequence>MTKVVAVLRSGNEVVAAARRGADPAVAACQNAASSISLPCRFLICFDQCHLTCQSLK</sequence>
<name>A0A5S4EGQ4_9PROT</name>
<comment type="caution">
    <text evidence="1">The sequence shown here is derived from an EMBL/GenBank/DDBJ whole genome shotgun (WGS) entry which is preliminary data.</text>
</comment>
<reference evidence="1 2" key="1">
    <citation type="submission" date="2019-04" db="EMBL/GenBank/DDBJ databases">
        <title>A novel phosphate-accumulating bacterium identified in bioreactor for phosphate removal from wastewater.</title>
        <authorList>
            <person name="Kotlyarov R.Y."/>
            <person name="Beletsky A.V."/>
            <person name="Kallistova A.Y."/>
            <person name="Dorofeev A.G."/>
            <person name="Nikolaev Y.Y."/>
            <person name="Pimenov N.V."/>
            <person name="Ravin N.V."/>
            <person name="Mardanov A.V."/>
        </authorList>
    </citation>
    <scope>NUCLEOTIDE SEQUENCE [LARGE SCALE GENOMIC DNA]</scope>
    <source>
        <strain evidence="1 2">Bin19</strain>
    </source>
</reference>
<protein>
    <submittedName>
        <fullName evidence="1">Uncharacterized protein</fullName>
    </submittedName>
</protein>
<gene>
    <name evidence="1" type="ORF">ACCUM_0760</name>
</gene>
<dbReference type="AlphaFoldDB" id="A0A5S4EGQ4"/>
<dbReference type="EMBL" id="SWAD01000209">
    <property type="protein sequence ID" value="TMQ74458.1"/>
    <property type="molecule type" value="Genomic_DNA"/>
</dbReference>
<dbReference type="Proteomes" id="UP000306324">
    <property type="component" value="Unassembled WGS sequence"/>
</dbReference>
<evidence type="ECO:0000313" key="2">
    <source>
        <dbReference type="Proteomes" id="UP000306324"/>
    </source>
</evidence>
<accession>A0A5S4EGQ4</accession>
<proteinExistence type="predicted"/>